<dbReference type="Gene3D" id="3.40.30.10">
    <property type="entry name" value="Glutaredoxin"/>
    <property type="match status" value="1"/>
</dbReference>
<dbReference type="EMBL" id="KB733505">
    <property type="protein sequence ID" value="ENH98711.1"/>
    <property type="molecule type" value="Genomic_DNA"/>
</dbReference>
<feature type="domain" description="GST N-terminal" evidence="1">
    <location>
        <begin position="1"/>
        <end position="58"/>
    </location>
</feature>
<dbReference type="AlphaFoldDB" id="N4X0E8"/>
<keyword evidence="3" id="KW-1185">Reference proteome</keyword>
<name>N4X0E8_COCH4</name>
<dbReference type="PROSITE" id="PS50404">
    <property type="entry name" value="GST_NTER"/>
    <property type="match status" value="1"/>
</dbReference>
<dbReference type="OrthoDB" id="249703at2759"/>
<protein>
    <recommendedName>
        <fullName evidence="1">GST N-terminal domain-containing protein</fullName>
    </recommendedName>
</protein>
<dbReference type="InterPro" id="IPR004045">
    <property type="entry name" value="Glutathione_S-Trfase_N"/>
</dbReference>
<accession>N4X0E8</accession>
<evidence type="ECO:0000313" key="3">
    <source>
        <dbReference type="Proteomes" id="UP000012338"/>
    </source>
</evidence>
<dbReference type="InterPro" id="IPR036249">
    <property type="entry name" value="Thioredoxin-like_sf"/>
</dbReference>
<dbReference type="Pfam" id="PF02798">
    <property type="entry name" value="GST_N"/>
    <property type="match status" value="1"/>
</dbReference>
<reference evidence="3" key="2">
    <citation type="journal article" date="2013" name="PLoS Genet.">
        <title>Comparative genome structure, secondary metabolite, and effector coding capacity across Cochliobolus pathogens.</title>
        <authorList>
            <person name="Condon B.J."/>
            <person name="Leng Y."/>
            <person name="Wu D."/>
            <person name="Bushley K.E."/>
            <person name="Ohm R.A."/>
            <person name="Otillar R."/>
            <person name="Martin J."/>
            <person name="Schackwitz W."/>
            <person name="Grimwood J."/>
            <person name="MohdZainudin N."/>
            <person name="Xue C."/>
            <person name="Wang R."/>
            <person name="Manning V.A."/>
            <person name="Dhillon B."/>
            <person name="Tu Z.J."/>
            <person name="Steffenson B.J."/>
            <person name="Salamov A."/>
            <person name="Sun H."/>
            <person name="Lowry S."/>
            <person name="LaButti K."/>
            <person name="Han J."/>
            <person name="Copeland A."/>
            <person name="Lindquist E."/>
            <person name="Barry K."/>
            <person name="Schmutz J."/>
            <person name="Baker S.E."/>
            <person name="Ciuffetti L.M."/>
            <person name="Grigoriev I.V."/>
            <person name="Zhong S."/>
            <person name="Turgeon B.G."/>
        </authorList>
    </citation>
    <scope>NUCLEOTIDE SEQUENCE [LARGE SCALE GENOMIC DNA]</scope>
    <source>
        <strain evidence="3">C4 / ATCC 48331 / race T</strain>
    </source>
</reference>
<sequence>MSIKIQGSLQSACMQRVILTALELGVDYNLYDINIPFGRIPALEEGSIRIFESRAICQ</sequence>
<dbReference type="SUPFAM" id="SSF52833">
    <property type="entry name" value="Thioredoxin-like"/>
    <property type="match status" value="1"/>
</dbReference>
<dbReference type="HOGENOM" id="CLU_2978957_0_0_1"/>
<reference evidence="2 3" key="1">
    <citation type="journal article" date="2012" name="PLoS Pathog.">
        <title>Diverse lifestyles and strategies of plant pathogenesis encoded in the genomes of eighteen Dothideomycetes fungi.</title>
        <authorList>
            <person name="Ohm R.A."/>
            <person name="Feau N."/>
            <person name="Henrissat B."/>
            <person name="Schoch C.L."/>
            <person name="Horwitz B.A."/>
            <person name="Barry K.W."/>
            <person name="Condon B.J."/>
            <person name="Copeland A.C."/>
            <person name="Dhillon B."/>
            <person name="Glaser F."/>
            <person name="Hesse C.N."/>
            <person name="Kosti I."/>
            <person name="LaButti K."/>
            <person name="Lindquist E.A."/>
            <person name="Lucas S."/>
            <person name="Salamov A.A."/>
            <person name="Bradshaw R.E."/>
            <person name="Ciuffetti L."/>
            <person name="Hamelin R.C."/>
            <person name="Kema G.H.J."/>
            <person name="Lawrence C."/>
            <person name="Scott J.A."/>
            <person name="Spatafora J.W."/>
            <person name="Turgeon B.G."/>
            <person name="de Wit P.J.G.M."/>
            <person name="Zhong S."/>
            <person name="Goodwin S.B."/>
            <person name="Grigoriev I.V."/>
        </authorList>
    </citation>
    <scope>NUCLEOTIDE SEQUENCE [LARGE SCALE GENOMIC DNA]</scope>
    <source>
        <strain evidence="3">C4 / ATCC 48331 / race T</strain>
    </source>
</reference>
<proteinExistence type="predicted"/>
<gene>
    <name evidence="2" type="ORF">COCC4DRAFT_45845</name>
</gene>
<dbReference type="Proteomes" id="UP000012338">
    <property type="component" value="Unassembled WGS sequence"/>
</dbReference>
<evidence type="ECO:0000259" key="1">
    <source>
        <dbReference type="PROSITE" id="PS50404"/>
    </source>
</evidence>
<organism evidence="2 3">
    <name type="scientific">Cochliobolus heterostrophus (strain C4 / ATCC 48331 / race T)</name>
    <name type="common">Southern corn leaf blight fungus</name>
    <name type="synonym">Bipolaris maydis</name>
    <dbReference type="NCBI Taxonomy" id="665024"/>
    <lineage>
        <taxon>Eukaryota</taxon>
        <taxon>Fungi</taxon>
        <taxon>Dikarya</taxon>
        <taxon>Ascomycota</taxon>
        <taxon>Pezizomycotina</taxon>
        <taxon>Dothideomycetes</taxon>
        <taxon>Pleosporomycetidae</taxon>
        <taxon>Pleosporales</taxon>
        <taxon>Pleosporineae</taxon>
        <taxon>Pleosporaceae</taxon>
        <taxon>Bipolaris</taxon>
    </lineage>
</organism>
<evidence type="ECO:0000313" key="2">
    <source>
        <dbReference type="EMBL" id="ENH98711.1"/>
    </source>
</evidence>